<proteinExistence type="predicted"/>
<dbReference type="GO" id="GO:0005524">
    <property type="term" value="F:ATP binding"/>
    <property type="evidence" value="ECO:0007669"/>
    <property type="project" value="UniProtKB-KW"/>
</dbReference>
<dbReference type="PROSITE" id="PS51192">
    <property type="entry name" value="HELICASE_ATP_BIND_1"/>
    <property type="match status" value="1"/>
</dbReference>
<reference evidence="6" key="1">
    <citation type="journal article" date="2018" name="Nat. Microbiol.">
        <title>Leveraging single-cell genomics to expand the fungal tree of life.</title>
        <authorList>
            <person name="Ahrendt S.R."/>
            <person name="Quandt C.A."/>
            <person name="Ciobanu D."/>
            <person name="Clum A."/>
            <person name="Salamov A."/>
            <person name="Andreopoulos B."/>
            <person name="Cheng J.F."/>
            <person name="Woyke T."/>
            <person name="Pelin A."/>
            <person name="Henrissat B."/>
            <person name="Reynolds N.K."/>
            <person name="Benny G.L."/>
            <person name="Smith M.E."/>
            <person name="James T.Y."/>
            <person name="Grigoriev I.V."/>
        </authorList>
    </citation>
    <scope>NUCLEOTIDE SEQUENCE [LARGE SCALE GENOMIC DNA]</scope>
</reference>
<dbReference type="OrthoDB" id="18781at2759"/>
<dbReference type="GO" id="GO:0005634">
    <property type="term" value="C:nucleus"/>
    <property type="evidence" value="ECO:0007669"/>
    <property type="project" value="TreeGrafter"/>
</dbReference>
<dbReference type="GO" id="GO:0003676">
    <property type="term" value="F:nucleic acid binding"/>
    <property type="evidence" value="ECO:0007669"/>
    <property type="project" value="InterPro"/>
</dbReference>
<protein>
    <submittedName>
        <fullName evidence="5">P-loop containing nucleoside triphosphate hydrolase protein</fullName>
    </submittedName>
</protein>
<dbReference type="Proteomes" id="UP000267251">
    <property type="component" value="Unassembled WGS sequence"/>
</dbReference>
<dbReference type="SMART" id="SM00490">
    <property type="entry name" value="HELICc"/>
    <property type="match status" value="1"/>
</dbReference>
<dbReference type="CDD" id="cd18797">
    <property type="entry name" value="SF2_C_Hrq"/>
    <property type="match status" value="1"/>
</dbReference>
<evidence type="ECO:0000256" key="2">
    <source>
        <dbReference type="ARBA" id="ARBA00022840"/>
    </source>
</evidence>
<dbReference type="CDD" id="cd17923">
    <property type="entry name" value="DEXHc_Hrq1-like"/>
    <property type="match status" value="1"/>
</dbReference>
<sequence>MVSDAFPGTDQLYSHQSQALRLLDKDEHVVLATRTSSGKSLVYQIRCLQLLIHDPNSRILCMFPTKALAQDQARSLRMLLSHAPFGLSADDLFLYDGDQGTKARRGARSARILFTNPDALHHGILPNRKLWSILLESLRLVVLDEAHVYVGPFGGHVSGVIRRLRRLCFLHGNRQVQWIGCSATITHPSKHMEELTGIEGIREVREDGSAHGIKEYVMWQGPRIQSRGSEGEMEMSSDRGSSLEECTRLLMLMLHSRIRTIVFCRTRKHCELLMKETRDRILRETADQSLVSKVISYRGGYQAEERRRIEADMFSGASMIVISTSALEIGVDLSHIDCVMMHGVPRDLTSFHQQAGRAGRSGRNGLVLVVGNASSLDRYYLEHPGKLLDAEFATDPVHWSDPMILGEQLQCAAYESFLDPHRDEVWWNGVPGGLEAMAKLYLRPVGSSAFTWTQTYDPYPAEQVQLRSGNGFHGKEGEKDWTVVDVGRGRGLRILEVVEPCRGIYSLYPGAVWHYQGHTFLVEELDVDKGWVGVRLARVDYLTDPRDYTDVDPEDRMVSMTLDEAERGTSVCYGRVCVKRTVFGYYKVHPKTRAILDRVELAAITEREWTEGLWIDIPGRYVERIKEGMEASIHAMCHAWMLQAPLATGSTTGSADLQTECKHPAATRFRPPRLILYDGPSGKGWSARILPMVRETLWGALERMEECECDMGCPKCVEHPRCSEQNRVLDKNGAIQLMNLLLRGHWEEGEGKRQ</sequence>
<evidence type="ECO:0000259" key="3">
    <source>
        <dbReference type="PROSITE" id="PS51192"/>
    </source>
</evidence>
<dbReference type="GO" id="GO:0006289">
    <property type="term" value="P:nucleotide-excision repair"/>
    <property type="evidence" value="ECO:0007669"/>
    <property type="project" value="TreeGrafter"/>
</dbReference>
<organism evidence="5 6">
    <name type="scientific">Piptocephalis cylindrospora</name>
    <dbReference type="NCBI Taxonomy" id="1907219"/>
    <lineage>
        <taxon>Eukaryota</taxon>
        <taxon>Fungi</taxon>
        <taxon>Fungi incertae sedis</taxon>
        <taxon>Zoopagomycota</taxon>
        <taxon>Zoopagomycotina</taxon>
        <taxon>Zoopagomycetes</taxon>
        <taxon>Zoopagales</taxon>
        <taxon>Piptocephalidaceae</taxon>
        <taxon>Piptocephalis</taxon>
    </lineage>
</organism>
<dbReference type="InterPro" id="IPR055227">
    <property type="entry name" value="HRQ1_WHD"/>
</dbReference>
<dbReference type="GO" id="GO:0036297">
    <property type="term" value="P:interstrand cross-link repair"/>
    <property type="evidence" value="ECO:0007669"/>
    <property type="project" value="TreeGrafter"/>
</dbReference>
<dbReference type="SMART" id="SM00487">
    <property type="entry name" value="DEXDc"/>
    <property type="match status" value="1"/>
</dbReference>
<name>A0A4P9Y470_9FUNG</name>
<dbReference type="InterPro" id="IPR001650">
    <property type="entry name" value="Helicase_C-like"/>
</dbReference>
<dbReference type="SUPFAM" id="SSF52540">
    <property type="entry name" value="P-loop containing nucleoside triphosphate hydrolases"/>
    <property type="match status" value="1"/>
</dbReference>
<keyword evidence="5" id="KW-0378">Hydrolase</keyword>
<dbReference type="InterPro" id="IPR027417">
    <property type="entry name" value="P-loop_NTPase"/>
</dbReference>
<dbReference type="GO" id="GO:0016787">
    <property type="term" value="F:hydrolase activity"/>
    <property type="evidence" value="ECO:0007669"/>
    <property type="project" value="UniProtKB-KW"/>
</dbReference>
<keyword evidence="6" id="KW-1185">Reference proteome</keyword>
<dbReference type="GO" id="GO:0043138">
    <property type="term" value="F:3'-5' DNA helicase activity"/>
    <property type="evidence" value="ECO:0007669"/>
    <property type="project" value="TreeGrafter"/>
</dbReference>
<evidence type="ECO:0000256" key="1">
    <source>
        <dbReference type="ARBA" id="ARBA00022741"/>
    </source>
</evidence>
<keyword evidence="2" id="KW-0067">ATP-binding</keyword>
<accession>A0A4P9Y470</accession>
<evidence type="ECO:0000313" key="6">
    <source>
        <dbReference type="Proteomes" id="UP000267251"/>
    </source>
</evidence>
<keyword evidence="1" id="KW-0547">Nucleotide-binding</keyword>
<dbReference type="AlphaFoldDB" id="A0A4P9Y470"/>
<evidence type="ECO:0000259" key="4">
    <source>
        <dbReference type="PROSITE" id="PS51194"/>
    </source>
</evidence>
<gene>
    <name evidence="5" type="ORF">BJ684DRAFT_9680</name>
</gene>
<dbReference type="EMBL" id="KZ987960">
    <property type="protein sequence ID" value="RKP13705.1"/>
    <property type="molecule type" value="Genomic_DNA"/>
</dbReference>
<dbReference type="InterPro" id="IPR014001">
    <property type="entry name" value="Helicase_ATP-bd"/>
</dbReference>
<dbReference type="Pfam" id="PF00271">
    <property type="entry name" value="Helicase_C"/>
    <property type="match status" value="1"/>
</dbReference>
<dbReference type="PANTHER" id="PTHR47957:SF3">
    <property type="entry name" value="ATP-DEPENDENT HELICASE HRQ1"/>
    <property type="match status" value="1"/>
</dbReference>
<dbReference type="Gene3D" id="3.40.50.300">
    <property type="entry name" value="P-loop containing nucleotide triphosphate hydrolases"/>
    <property type="match status" value="2"/>
</dbReference>
<dbReference type="InterPro" id="IPR011545">
    <property type="entry name" value="DEAD/DEAH_box_helicase_dom"/>
</dbReference>
<dbReference type="PROSITE" id="PS51194">
    <property type="entry name" value="HELICASE_CTER"/>
    <property type="match status" value="1"/>
</dbReference>
<dbReference type="Pfam" id="PF00270">
    <property type="entry name" value="DEAD"/>
    <property type="match status" value="1"/>
</dbReference>
<dbReference type="Pfam" id="PF22982">
    <property type="entry name" value="WHD_HRQ1"/>
    <property type="match status" value="1"/>
</dbReference>
<dbReference type="PANTHER" id="PTHR47957">
    <property type="entry name" value="ATP-DEPENDENT HELICASE HRQ1"/>
    <property type="match status" value="1"/>
</dbReference>
<dbReference type="InterPro" id="IPR018973">
    <property type="entry name" value="MZB"/>
</dbReference>
<evidence type="ECO:0000313" key="5">
    <source>
        <dbReference type="EMBL" id="RKP13705.1"/>
    </source>
</evidence>
<feature type="domain" description="Helicase ATP-binding" evidence="3">
    <location>
        <begin position="20"/>
        <end position="203"/>
    </location>
</feature>
<dbReference type="Pfam" id="PF09369">
    <property type="entry name" value="MZB"/>
    <property type="match status" value="1"/>
</dbReference>
<feature type="domain" description="Helicase C-terminal" evidence="4">
    <location>
        <begin position="250"/>
        <end position="403"/>
    </location>
</feature>